<keyword evidence="1" id="KW-0479">Metal-binding</keyword>
<evidence type="ECO:0000313" key="3">
    <source>
        <dbReference type="EMBL" id="CAC5410120.1"/>
    </source>
</evidence>
<sequence>MAQASAQKCYICTDKCSVFYCYECQHALCTVCWERHDKIPAVSGHTITDINIIDLSNVKSDKSKCITHEKEYSFYCVKCIDLICGKCVTSTHRGHYISEISEVVSEIRGAAQSALQKLKSKIDVISGMKDKVRVKHLEKLHFESQQVIGDVISTFEELQEFANSKKDIKKTEVEDNESIECQNIELFLKNTDLINDRYAQVFTELQNILSEKHDVTFYRLFRVIDKDITCLEDIPKEPALPYVPTLDKTMLYNEILEYIQSKTGTR</sequence>
<gene>
    <name evidence="3" type="ORF">MCOR_43325</name>
</gene>
<dbReference type="PANTHER" id="PTHR25462">
    <property type="entry name" value="BONUS, ISOFORM C-RELATED"/>
    <property type="match status" value="1"/>
</dbReference>
<dbReference type="AlphaFoldDB" id="A0A6J8DTJ2"/>
<proteinExistence type="predicted"/>
<dbReference type="EMBL" id="CACVKT020007690">
    <property type="protein sequence ID" value="CAC5410120.1"/>
    <property type="molecule type" value="Genomic_DNA"/>
</dbReference>
<reference evidence="3 4" key="1">
    <citation type="submission" date="2020-06" db="EMBL/GenBank/DDBJ databases">
        <authorList>
            <person name="Li R."/>
            <person name="Bekaert M."/>
        </authorList>
    </citation>
    <scope>NUCLEOTIDE SEQUENCE [LARGE SCALE GENOMIC DNA]</scope>
    <source>
        <strain evidence="4">wild</strain>
    </source>
</reference>
<keyword evidence="4" id="KW-1185">Reference proteome</keyword>
<dbReference type="OrthoDB" id="6106283at2759"/>
<dbReference type="InterPro" id="IPR000315">
    <property type="entry name" value="Znf_B-box"/>
</dbReference>
<dbReference type="PROSITE" id="PS50119">
    <property type="entry name" value="ZF_BBOX"/>
    <property type="match status" value="2"/>
</dbReference>
<keyword evidence="1" id="KW-0862">Zinc</keyword>
<evidence type="ECO:0000313" key="4">
    <source>
        <dbReference type="Proteomes" id="UP000507470"/>
    </source>
</evidence>
<dbReference type="Pfam" id="PF00643">
    <property type="entry name" value="zf-B_box"/>
    <property type="match status" value="1"/>
</dbReference>
<dbReference type="PANTHER" id="PTHR25462:SF296">
    <property type="entry name" value="MEIOTIC P26, ISOFORM F"/>
    <property type="match status" value="1"/>
</dbReference>
<accession>A0A6J8DTJ2</accession>
<dbReference type="GO" id="GO:0008270">
    <property type="term" value="F:zinc ion binding"/>
    <property type="evidence" value="ECO:0007669"/>
    <property type="project" value="UniProtKB-KW"/>
</dbReference>
<feature type="domain" description="B box-type" evidence="2">
    <location>
        <begin position="60"/>
        <end position="100"/>
    </location>
</feature>
<keyword evidence="1" id="KW-0863">Zinc-finger</keyword>
<evidence type="ECO:0000259" key="2">
    <source>
        <dbReference type="PROSITE" id="PS50119"/>
    </source>
</evidence>
<dbReference type="Proteomes" id="UP000507470">
    <property type="component" value="Unassembled WGS sequence"/>
</dbReference>
<dbReference type="SUPFAM" id="SSF57845">
    <property type="entry name" value="B-box zinc-binding domain"/>
    <property type="match status" value="1"/>
</dbReference>
<organism evidence="3 4">
    <name type="scientific">Mytilus coruscus</name>
    <name type="common">Sea mussel</name>
    <dbReference type="NCBI Taxonomy" id="42192"/>
    <lineage>
        <taxon>Eukaryota</taxon>
        <taxon>Metazoa</taxon>
        <taxon>Spiralia</taxon>
        <taxon>Lophotrochozoa</taxon>
        <taxon>Mollusca</taxon>
        <taxon>Bivalvia</taxon>
        <taxon>Autobranchia</taxon>
        <taxon>Pteriomorphia</taxon>
        <taxon>Mytilida</taxon>
        <taxon>Mytiloidea</taxon>
        <taxon>Mytilidae</taxon>
        <taxon>Mytilinae</taxon>
        <taxon>Mytilus</taxon>
    </lineage>
</organism>
<dbReference type="Gene3D" id="3.30.160.60">
    <property type="entry name" value="Classic Zinc Finger"/>
    <property type="match status" value="1"/>
</dbReference>
<name>A0A6J8DTJ2_MYTCO</name>
<evidence type="ECO:0000256" key="1">
    <source>
        <dbReference type="PROSITE-ProRule" id="PRU00024"/>
    </source>
</evidence>
<feature type="domain" description="B box-type" evidence="2">
    <location>
        <begin position="4"/>
        <end position="50"/>
    </location>
</feature>
<dbReference type="GO" id="GO:0061630">
    <property type="term" value="F:ubiquitin protein ligase activity"/>
    <property type="evidence" value="ECO:0007669"/>
    <property type="project" value="TreeGrafter"/>
</dbReference>
<dbReference type="InterPro" id="IPR047153">
    <property type="entry name" value="TRIM45/56/19-like"/>
</dbReference>
<protein>
    <submittedName>
        <fullName evidence="3">TRIM2_3</fullName>
    </submittedName>
</protein>
<dbReference type="SMART" id="SM00336">
    <property type="entry name" value="BBOX"/>
    <property type="match status" value="2"/>
</dbReference>
<dbReference type="CDD" id="cd19757">
    <property type="entry name" value="Bbox1"/>
    <property type="match status" value="1"/>
</dbReference>